<dbReference type="Proteomes" id="UP000008827">
    <property type="component" value="Chromosome 14"/>
</dbReference>
<name>A0A0R0G769_SOYBN</name>
<keyword evidence="3" id="KW-1185">Reference proteome</keyword>
<protein>
    <submittedName>
        <fullName evidence="1 2">Uncharacterized protein</fullName>
    </submittedName>
</protein>
<reference evidence="1 2" key="1">
    <citation type="journal article" date="2010" name="Nature">
        <title>Genome sequence of the palaeopolyploid soybean.</title>
        <authorList>
            <person name="Schmutz J."/>
            <person name="Cannon S.B."/>
            <person name="Schlueter J."/>
            <person name="Ma J."/>
            <person name="Mitros T."/>
            <person name="Nelson W."/>
            <person name="Hyten D.L."/>
            <person name="Song Q."/>
            <person name="Thelen J.J."/>
            <person name="Cheng J."/>
            <person name="Xu D."/>
            <person name="Hellsten U."/>
            <person name="May G.D."/>
            <person name="Yu Y."/>
            <person name="Sakurai T."/>
            <person name="Umezawa T."/>
            <person name="Bhattacharyya M.K."/>
            <person name="Sandhu D."/>
            <person name="Valliyodan B."/>
            <person name="Lindquist E."/>
            <person name="Peto M."/>
            <person name="Grant D."/>
            <person name="Shu S."/>
            <person name="Goodstein D."/>
            <person name="Barry K."/>
            <person name="Futrell-Griggs M."/>
            <person name="Abernathy B."/>
            <person name="Du J."/>
            <person name="Tian Z."/>
            <person name="Zhu L."/>
            <person name="Gill N."/>
            <person name="Joshi T."/>
            <person name="Libault M."/>
            <person name="Sethuraman A."/>
            <person name="Zhang X.-C."/>
            <person name="Shinozaki K."/>
            <person name="Nguyen H.T."/>
            <person name="Wing R.A."/>
            <person name="Cregan P."/>
            <person name="Specht J."/>
            <person name="Grimwood J."/>
            <person name="Rokhsar D."/>
            <person name="Stacey G."/>
            <person name="Shoemaker R.C."/>
            <person name="Jackson S.A."/>
        </authorList>
    </citation>
    <scope>NUCLEOTIDE SEQUENCE</scope>
    <source>
        <strain evidence="2">cv. Williams 82</strain>
        <tissue evidence="1">Callus</tissue>
    </source>
</reference>
<dbReference type="InParanoid" id="A0A0R0G769"/>
<dbReference type="EMBL" id="CM000847">
    <property type="protein sequence ID" value="KRH14128.1"/>
    <property type="molecule type" value="Genomic_DNA"/>
</dbReference>
<evidence type="ECO:0000313" key="1">
    <source>
        <dbReference type="EMBL" id="KRH14128.1"/>
    </source>
</evidence>
<evidence type="ECO:0000313" key="2">
    <source>
        <dbReference type="EnsemblPlants" id="KRH14128"/>
    </source>
</evidence>
<sequence length="68" mass="8071">MLYSPRRRRSKSKRVYTTCLDPSQHRSYVICTIHHTDSSINELKENMWKHSRAYYVISVIDNTASIIL</sequence>
<reference evidence="2" key="2">
    <citation type="submission" date="2018-02" db="UniProtKB">
        <authorList>
            <consortium name="EnsemblPlants"/>
        </authorList>
    </citation>
    <scope>IDENTIFICATION</scope>
    <source>
        <strain evidence="2">Williams 82</strain>
    </source>
</reference>
<organism evidence="1">
    <name type="scientific">Glycine max</name>
    <name type="common">Soybean</name>
    <name type="synonym">Glycine hispida</name>
    <dbReference type="NCBI Taxonomy" id="3847"/>
    <lineage>
        <taxon>Eukaryota</taxon>
        <taxon>Viridiplantae</taxon>
        <taxon>Streptophyta</taxon>
        <taxon>Embryophyta</taxon>
        <taxon>Tracheophyta</taxon>
        <taxon>Spermatophyta</taxon>
        <taxon>Magnoliopsida</taxon>
        <taxon>eudicotyledons</taxon>
        <taxon>Gunneridae</taxon>
        <taxon>Pentapetalae</taxon>
        <taxon>rosids</taxon>
        <taxon>fabids</taxon>
        <taxon>Fabales</taxon>
        <taxon>Fabaceae</taxon>
        <taxon>Papilionoideae</taxon>
        <taxon>50 kb inversion clade</taxon>
        <taxon>NPAAA clade</taxon>
        <taxon>indigoferoid/millettioid clade</taxon>
        <taxon>Phaseoleae</taxon>
        <taxon>Glycine</taxon>
        <taxon>Glycine subgen. Soja</taxon>
    </lineage>
</organism>
<proteinExistence type="predicted"/>
<dbReference type="Gramene" id="KRH14128">
    <property type="protein sequence ID" value="KRH14128"/>
    <property type="gene ID" value="GLYMA_14G008400"/>
</dbReference>
<evidence type="ECO:0000313" key="3">
    <source>
        <dbReference type="Proteomes" id="UP000008827"/>
    </source>
</evidence>
<dbReference type="EnsemblPlants" id="KRH14128">
    <property type="protein sequence ID" value="KRH14128"/>
    <property type="gene ID" value="GLYMA_14G008400"/>
</dbReference>
<reference evidence="1" key="3">
    <citation type="submission" date="2018-07" db="EMBL/GenBank/DDBJ databases">
        <title>WGS assembly of Glycine max.</title>
        <authorList>
            <person name="Schmutz J."/>
            <person name="Cannon S."/>
            <person name="Schlueter J."/>
            <person name="Ma J."/>
            <person name="Mitros T."/>
            <person name="Nelson W."/>
            <person name="Hyten D."/>
            <person name="Song Q."/>
            <person name="Thelen J."/>
            <person name="Cheng J."/>
            <person name="Xu D."/>
            <person name="Hellsten U."/>
            <person name="May G."/>
            <person name="Yu Y."/>
            <person name="Sakurai T."/>
            <person name="Umezawa T."/>
            <person name="Bhattacharyya M."/>
            <person name="Sandhu D."/>
            <person name="Valliyodan B."/>
            <person name="Lindquist E."/>
            <person name="Peto M."/>
            <person name="Grant D."/>
            <person name="Shu S."/>
            <person name="Goodstein D."/>
            <person name="Barry K."/>
            <person name="Futrell-Griggs M."/>
            <person name="Abernathy B."/>
            <person name="Du J."/>
            <person name="Tian Z."/>
            <person name="Zhu L."/>
            <person name="Gill N."/>
            <person name="Joshi T."/>
            <person name="Libault M."/>
            <person name="Sethuraman A."/>
            <person name="Zhang X."/>
            <person name="Shinozaki K."/>
            <person name="Nguyen H."/>
            <person name="Wing R."/>
            <person name="Cregan P."/>
            <person name="Specht J."/>
            <person name="Grimwood J."/>
            <person name="Rokhsar D."/>
            <person name="Stacey G."/>
            <person name="Shoemaker R."/>
            <person name="Jackson S."/>
        </authorList>
    </citation>
    <scope>NUCLEOTIDE SEQUENCE</scope>
    <source>
        <tissue evidence="1">Callus</tissue>
    </source>
</reference>
<accession>A0A0R0G769</accession>
<gene>
    <name evidence="1" type="ORF">GLYMA_14G008400</name>
</gene>
<dbReference type="SMR" id="A0A0R0G769"/>
<dbReference type="AlphaFoldDB" id="A0A0R0G769"/>